<dbReference type="PANTHER" id="PTHR38013:SF1">
    <property type="entry name" value="GLYCOPROTEIN_POLYSACCHARIDE METABOLISM"/>
    <property type="match status" value="1"/>
</dbReference>
<dbReference type="Proteomes" id="UP001556196">
    <property type="component" value="Unassembled WGS sequence"/>
</dbReference>
<dbReference type="InterPro" id="IPR053196">
    <property type="entry name" value="Lipoprotein_YbaY-like"/>
</dbReference>
<keyword evidence="2" id="KW-0449">Lipoprotein</keyword>
<feature type="domain" description="DUF306" evidence="1">
    <location>
        <begin position="144"/>
        <end position="251"/>
    </location>
</feature>
<gene>
    <name evidence="2" type="ORF">ABUE31_16245</name>
</gene>
<dbReference type="Gene3D" id="2.40.128.270">
    <property type="match status" value="1"/>
</dbReference>
<organism evidence="2 3">
    <name type="scientific">Mesorhizobium marinum</name>
    <dbReference type="NCBI Taxonomy" id="3228790"/>
    <lineage>
        <taxon>Bacteria</taxon>
        <taxon>Pseudomonadati</taxon>
        <taxon>Pseudomonadota</taxon>
        <taxon>Alphaproteobacteria</taxon>
        <taxon>Hyphomicrobiales</taxon>
        <taxon>Phyllobacteriaceae</taxon>
        <taxon>Mesorhizobium</taxon>
    </lineage>
</organism>
<sequence length="255" mass="27340">MIGKLAELVLFGIAPLFLGGLLLPGALAAAEMTVEGEVFYRERIALPPNAVVEVKLMDVSLADAPATIIAEQKIEPAGQVPVAFVLKFDPTVIQSRQTYAVQARITVDNRLWFITDQRYAVDPLNPEPQKMMLKMVREARAAPSLFGATWLAEDIDGAGVIDNAQTTFSVAADGKVAGSGGCNRYFAEAEVKGDAIKVGKAGATMMACAPALMDQERKFFAALERVASYRIDAGQGKLFLVDAGGADILRFARMD</sequence>
<dbReference type="Pfam" id="PF09619">
    <property type="entry name" value="YscW"/>
    <property type="match status" value="1"/>
</dbReference>
<name>A0ABV3R2H5_9HYPH</name>
<dbReference type="PANTHER" id="PTHR38013">
    <property type="entry name" value="GLYCOPROTEIN/POLYSACCHARIDE METABOLISM"/>
    <property type="match status" value="1"/>
</dbReference>
<proteinExistence type="predicted"/>
<evidence type="ECO:0000313" key="3">
    <source>
        <dbReference type="Proteomes" id="UP001556196"/>
    </source>
</evidence>
<dbReference type="InterPro" id="IPR005184">
    <property type="entry name" value="DUF306_Meta_HslJ"/>
</dbReference>
<protein>
    <submittedName>
        <fullName evidence="2">YbaY family lipoprotein</fullName>
    </submittedName>
</protein>
<dbReference type="InterPro" id="IPR038670">
    <property type="entry name" value="HslJ-like_sf"/>
</dbReference>
<dbReference type="EMBL" id="JBFOCI010000005">
    <property type="protein sequence ID" value="MEW9807541.1"/>
    <property type="molecule type" value="Genomic_DNA"/>
</dbReference>
<comment type="caution">
    <text evidence="2">The sequence shown here is derived from an EMBL/GenBank/DDBJ whole genome shotgun (WGS) entry which is preliminary data.</text>
</comment>
<evidence type="ECO:0000259" key="1">
    <source>
        <dbReference type="Pfam" id="PF03724"/>
    </source>
</evidence>
<dbReference type="InterPro" id="IPR039366">
    <property type="entry name" value="Pilotin"/>
</dbReference>
<keyword evidence="3" id="KW-1185">Reference proteome</keyword>
<dbReference type="RefSeq" id="WP_367724721.1">
    <property type="nucleotide sequence ID" value="NZ_JBFOCI010000005.1"/>
</dbReference>
<accession>A0ABV3R2H5</accession>
<dbReference type="Pfam" id="PF03724">
    <property type="entry name" value="META"/>
    <property type="match status" value="1"/>
</dbReference>
<evidence type="ECO:0000313" key="2">
    <source>
        <dbReference type="EMBL" id="MEW9807541.1"/>
    </source>
</evidence>
<reference evidence="2 3" key="1">
    <citation type="submission" date="2024-06" db="EMBL/GenBank/DDBJ databases">
        <authorList>
            <person name="Tuo L."/>
        </authorList>
    </citation>
    <scope>NUCLEOTIDE SEQUENCE [LARGE SCALE GENOMIC DNA]</scope>
    <source>
        <strain evidence="2 3">ZMM04-5</strain>
    </source>
</reference>